<dbReference type="CDD" id="cd09212">
    <property type="entry name" value="PUB"/>
    <property type="match status" value="1"/>
</dbReference>
<feature type="region of interest" description="Disordered" evidence="1">
    <location>
        <begin position="199"/>
        <end position="235"/>
    </location>
</feature>
<feature type="domain" description="PUB" evidence="2">
    <location>
        <begin position="91"/>
        <end position="147"/>
    </location>
</feature>
<dbReference type="InterPro" id="IPR013083">
    <property type="entry name" value="Znf_RING/FYVE/PHD"/>
</dbReference>
<proteinExistence type="predicted"/>
<reference evidence="3 4" key="1">
    <citation type="submission" date="2024-10" db="EMBL/GenBank/DDBJ databases">
        <title>Updated reference genomes for cyclostephanoid diatoms.</title>
        <authorList>
            <person name="Roberts W.R."/>
            <person name="Alverson A.J."/>
        </authorList>
    </citation>
    <scope>NUCLEOTIDE SEQUENCE [LARGE SCALE GENOMIC DNA]</scope>
    <source>
        <strain evidence="3 4">AJA010-31</strain>
    </source>
</reference>
<dbReference type="SUPFAM" id="SSF143503">
    <property type="entry name" value="PUG domain-like"/>
    <property type="match status" value="1"/>
</dbReference>
<dbReference type="Gene3D" id="3.30.40.10">
    <property type="entry name" value="Zinc/RING finger domain, C3HC4 (zinc finger)"/>
    <property type="match status" value="1"/>
</dbReference>
<dbReference type="Gene3D" id="1.20.58.2190">
    <property type="match status" value="1"/>
</dbReference>
<accession>A0ABD3MZA6</accession>
<gene>
    <name evidence="3" type="ORF">ACHAWO_011742</name>
</gene>
<evidence type="ECO:0000256" key="1">
    <source>
        <dbReference type="SAM" id="MobiDB-lite"/>
    </source>
</evidence>
<dbReference type="Proteomes" id="UP001530400">
    <property type="component" value="Unassembled WGS sequence"/>
</dbReference>
<dbReference type="SMART" id="SM00580">
    <property type="entry name" value="PUG"/>
    <property type="match status" value="1"/>
</dbReference>
<dbReference type="EMBL" id="JALLPJ020001396">
    <property type="protein sequence ID" value="KAL3765795.1"/>
    <property type="molecule type" value="Genomic_DNA"/>
</dbReference>
<keyword evidence="4" id="KW-1185">Reference proteome</keyword>
<evidence type="ECO:0000259" key="2">
    <source>
        <dbReference type="Pfam" id="PF09409"/>
    </source>
</evidence>
<evidence type="ECO:0000313" key="4">
    <source>
        <dbReference type="Proteomes" id="UP001530400"/>
    </source>
</evidence>
<dbReference type="Pfam" id="PF09409">
    <property type="entry name" value="PUB"/>
    <property type="match status" value="1"/>
</dbReference>
<dbReference type="InterPro" id="IPR018997">
    <property type="entry name" value="PUB_domain"/>
</dbReference>
<sequence>MNIGGESNDECSICGAEWAEGCQGWVLCDTNQCPNTVCPSCTSTLSLSVSNLFYCPSCAGSGDSAAAAVGGSIATAVSAISELEKLPLSFKATRRVLSNLVSKPDEMKYRKLRLENKAVKELVDLEPVLNILISVGFTREFCDRVASESTTTANTKEEVLILEGAVPLDQINELLEIFDGVSNYNDQDQNVKNTTHKAHNATNECGKRKRERVADDSDDDAIASKSNDPSESIDK</sequence>
<evidence type="ECO:0000313" key="3">
    <source>
        <dbReference type="EMBL" id="KAL3765795.1"/>
    </source>
</evidence>
<name>A0ABD3MZA6_9STRA</name>
<dbReference type="AlphaFoldDB" id="A0ABD3MZA6"/>
<protein>
    <recommendedName>
        <fullName evidence="2">PUB domain-containing protein</fullName>
    </recommendedName>
</protein>
<organism evidence="3 4">
    <name type="scientific">Cyclotella atomus</name>
    <dbReference type="NCBI Taxonomy" id="382360"/>
    <lineage>
        <taxon>Eukaryota</taxon>
        <taxon>Sar</taxon>
        <taxon>Stramenopiles</taxon>
        <taxon>Ochrophyta</taxon>
        <taxon>Bacillariophyta</taxon>
        <taxon>Coscinodiscophyceae</taxon>
        <taxon>Thalassiosirophycidae</taxon>
        <taxon>Stephanodiscales</taxon>
        <taxon>Stephanodiscaceae</taxon>
        <taxon>Cyclotella</taxon>
    </lineage>
</organism>
<comment type="caution">
    <text evidence="3">The sequence shown here is derived from an EMBL/GenBank/DDBJ whole genome shotgun (WGS) entry which is preliminary data.</text>
</comment>
<dbReference type="InterPro" id="IPR036339">
    <property type="entry name" value="PUB-like_dom_sf"/>
</dbReference>